<feature type="compositionally biased region" description="Low complexity" evidence="1">
    <location>
        <begin position="307"/>
        <end position="332"/>
    </location>
</feature>
<feature type="compositionally biased region" description="Basic residues" evidence="1">
    <location>
        <begin position="185"/>
        <end position="204"/>
    </location>
</feature>
<proteinExistence type="predicted"/>
<name>A0A9W4MCG9_9ACTN</name>
<feature type="compositionally biased region" description="Low complexity" evidence="1">
    <location>
        <begin position="157"/>
        <end position="167"/>
    </location>
</feature>
<sequence length="332" mass="34335">MRQSRVHPGLHRPLARDAAAVVRHGVLRQQDQGRGLPRPQEVGCGRRLTNGQQQGISQVAGPPATDRPLRDLLTAHPGAPTVCGTSYIRCHAPSRGMTWFGPGSSHRVRHSRPQQPVPPPRHPALPRGGGAGLPQTRDPDRGVEARSGAGGSRPRRAAPGVQDPGARGAQGAGRVGSGDHERVQGRRRPRGRPGARALRLRHAPAARTGGGRPQRRGRAGRAGRGGGAGPGRPGGGHRGPLAGQPGLPPGAVRGLRQPAAGEVARRPARPDRAAVQCRLVAPALLGAGGGRAPGDPGGRRGPGRRPGTGPDVPSYRLLRGPQLPRGRGLNAP</sequence>
<dbReference type="EMBL" id="CAJVAX010000018">
    <property type="protein sequence ID" value="CAG7648461.1"/>
    <property type="molecule type" value="Genomic_DNA"/>
</dbReference>
<keyword evidence="3" id="KW-1185">Reference proteome</keyword>
<dbReference type="Proteomes" id="UP001153328">
    <property type="component" value="Unassembled WGS sequence"/>
</dbReference>
<feature type="compositionally biased region" description="Low complexity" evidence="1">
    <location>
        <begin position="239"/>
        <end position="251"/>
    </location>
</feature>
<feature type="compositionally biased region" description="Gly residues" evidence="1">
    <location>
        <begin position="222"/>
        <end position="238"/>
    </location>
</feature>
<gene>
    <name evidence="2" type="ORF">SBRY_40936</name>
</gene>
<evidence type="ECO:0000313" key="3">
    <source>
        <dbReference type="Proteomes" id="UP001153328"/>
    </source>
</evidence>
<feature type="compositionally biased region" description="Gly residues" evidence="1">
    <location>
        <begin position="286"/>
        <end position="306"/>
    </location>
</feature>
<dbReference type="AlphaFoldDB" id="A0A9W4MCG9"/>
<comment type="caution">
    <text evidence="2">The sequence shown here is derived from an EMBL/GenBank/DDBJ whole genome shotgun (WGS) entry which is preliminary data.</text>
</comment>
<feature type="region of interest" description="Disordered" evidence="1">
    <location>
        <begin position="101"/>
        <end position="332"/>
    </location>
</feature>
<organism evidence="2 3">
    <name type="scientific">Actinacidiphila bryophytorum</name>
    <dbReference type="NCBI Taxonomy" id="1436133"/>
    <lineage>
        <taxon>Bacteria</taxon>
        <taxon>Bacillati</taxon>
        <taxon>Actinomycetota</taxon>
        <taxon>Actinomycetes</taxon>
        <taxon>Kitasatosporales</taxon>
        <taxon>Streptomycetaceae</taxon>
        <taxon>Actinacidiphila</taxon>
    </lineage>
</organism>
<feature type="compositionally biased region" description="Basic and acidic residues" evidence="1">
    <location>
        <begin position="263"/>
        <end position="272"/>
    </location>
</feature>
<evidence type="ECO:0000256" key="1">
    <source>
        <dbReference type="SAM" id="MobiDB-lite"/>
    </source>
</evidence>
<accession>A0A9W4MCG9</accession>
<evidence type="ECO:0000313" key="2">
    <source>
        <dbReference type="EMBL" id="CAG7648461.1"/>
    </source>
</evidence>
<protein>
    <submittedName>
        <fullName evidence="2">Uncharacterized protein</fullName>
    </submittedName>
</protein>
<reference evidence="2" key="1">
    <citation type="submission" date="2021-06" db="EMBL/GenBank/DDBJ databases">
        <authorList>
            <person name="Arsene-Ploetze F."/>
        </authorList>
    </citation>
    <scope>NUCLEOTIDE SEQUENCE</scope>
    <source>
        <strain evidence="2">SBRY1</strain>
    </source>
</reference>
<feature type="region of interest" description="Disordered" evidence="1">
    <location>
        <begin position="29"/>
        <end position="68"/>
    </location>
</feature>